<dbReference type="InterPro" id="IPR031158">
    <property type="entry name" value="GH10_AS"/>
</dbReference>
<comment type="caution">
    <text evidence="14">The sequence shown here is derived from an EMBL/GenBank/DDBJ whole genome shotgun (WGS) entry which is preliminary data.</text>
</comment>
<dbReference type="InterPro" id="IPR044846">
    <property type="entry name" value="GH10"/>
</dbReference>
<evidence type="ECO:0000256" key="1">
    <source>
        <dbReference type="ARBA" id="ARBA00000681"/>
    </source>
</evidence>
<dbReference type="RefSeq" id="WP_182706718.1">
    <property type="nucleotide sequence ID" value="NZ_JACJII010000001.1"/>
</dbReference>
<dbReference type="Proteomes" id="UP000539313">
    <property type="component" value="Unassembled WGS sequence"/>
</dbReference>
<keyword evidence="8 10" id="KW-0624">Polysaccharide degradation</keyword>
<dbReference type="InterPro" id="IPR017853">
    <property type="entry name" value="GH"/>
</dbReference>
<dbReference type="AlphaFoldDB" id="A0A7W3N130"/>
<feature type="active site" description="Nucleophile" evidence="9">
    <location>
        <position position="264"/>
    </location>
</feature>
<feature type="signal peptide" evidence="11">
    <location>
        <begin position="1"/>
        <end position="24"/>
    </location>
</feature>
<evidence type="ECO:0000256" key="5">
    <source>
        <dbReference type="ARBA" id="ARBA00022801"/>
    </source>
</evidence>
<evidence type="ECO:0000256" key="9">
    <source>
        <dbReference type="PROSITE-ProRule" id="PRU10061"/>
    </source>
</evidence>
<keyword evidence="4 11" id="KW-0732">Signal</keyword>
<gene>
    <name evidence="14" type="ORF">HNR21_004450</name>
</gene>
<proteinExistence type="inferred from homology"/>
<evidence type="ECO:0000313" key="15">
    <source>
        <dbReference type="Proteomes" id="UP000539313"/>
    </source>
</evidence>
<dbReference type="PROSITE" id="PS51173">
    <property type="entry name" value="CBM2"/>
    <property type="match status" value="1"/>
</dbReference>
<keyword evidence="7 10" id="KW-0326">Glycosidase</keyword>
<protein>
    <recommendedName>
        <fullName evidence="10">Beta-xylanase</fullName>
        <ecNumber evidence="10">3.2.1.8</ecNumber>
    </recommendedName>
</protein>
<comment type="catalytic activity">
    <reaction evidence="1 10">
        <text>Endohydrolysis of (1-&gt;4)-beta-D-xylosidic linkages in xylans.</text>
        <dbReference type="EC" id="3.2.1.8"/>
    </reaction>
</comment>
<accession>A0A7W3N130</accession>
<dbReference type="InterPro" id="IPR001000">
    <property type="entry name" value="GH10_dom"/>
</dbReference>
<feature type="domain" description="GH10" evidence="13">
    <location>
        <begin position="30"/>
        <end position="342"/>
    </location>
</feature>
<dbReference type="SMART" id="SM00633">
    <property type="entry name" value="Glyco_10"/>
    <property type="match status" value="1"/>
</dbReference>
<dbReference type="Pfam" id="PF00331">
    <property type="entry name" value="Glyco_hydro_10"/>
    <property type="match status" value="1"/>
</dbReference>
<keyword evidence="15" id="KW-1185">Reference proteome</keyword>
<dbReference type="PROSITE" id="PS00591">
    <property type="entry name" value="GH10_1"/>
    <property type="match status" value="1"/>
</dbReference>
<dbReference type="GO" id="GO:0031176">
    <property type="term" value="F:endo-1,4-beta-xylanase activity"/>
    <property type="evidence" value="ECO:0007669"/>
    <property type="project" value="UniProtKB-EC"/>
</dbReference>
<comment type="similarity">
    <text evidence="2 10">Belongs to the glycosyl hydrolase 10 (cellulase F) family.</text>
</comment>
<keyword evidence="3 14" id="KW-0858">Xylan degradation</keyword>
<feature type="domain" description="CBM2" evidence="12">
    <location>
        <begin position="352"/>
        <end position="461"/>
    </location>
</feature>
<reference evidence="14 15" key="1">
    <citation type="submission" date="2020-08" db="EMBL/GenBank/DDBJ databases">
        <title>Sequencing the genomes of 1000 actinobacteria strains.</title>
        <authorList>
            <person name="Klenk H.-P."/>
        </authorList>
    </citation>
    <scope>NUCLEOTIDE SEQUENCE [LARGE SCALE GENOMIC DNA]</scope>
    <source>
        <strain evidence="14 15">DSM 45823</strain>
    </source>
</reference>
<dbReference type="InterPro" id="IPR012291">
    <property type="entry name" value="CBM2_carb-bd_dom_sf"/>
</dbReference>
<dbReference type="PANTHER" id="PTHR31490">
    <property type="entry name" value="GLYCOSYL HYDROLASE"/>
    <property type="match status" value="1"/>
</dbReference>
<dbReference type="Gene3D" id="2.60.40.290">
    <property type="match status" value="1"/>
</dbReference>
<evidence type="ECO:0000256" key="10">
    <source>
        <dbReference type="RuleBase" id="RU361174"/>
    </source>
</evidence>
<sequence>MKRRALRLLAAAALAVPAGLTGLAVPGPAAAEAATLGAAAAEHGRVFGAAVAGHRLGEADYARVLDTEFNGVTPENEMKWETVQRTRGSFDYTAADAIVERARARGMAVRGHTLVWHSQLPSWVQNITSGSELLTVMRDHIANVAGHYRGKIAYWDVVNEAFEGGSRRQSVFQQRIGDSYIEEAFRAARAADPSAKLCYNDYSTDGINAKSDAIYAMVRDFKARGVPIDCVGFQAHLIVGQVPGDMRQNLQRFADLGVDVNITELDIRMPTPPSAANLQAQAADYRKVVEACLAVSRCTSITVWGITDRYSWIPDVFPGQGAALLFDEQYAKKPAYHSTLEALGGTSEPDPDPDPPGACRVSYQVNAWNSGFTASITITNTSTAAVNGWSLAFTLPAGQTITGGWNATYRPSSGQVTATNAAWNAAIAPGGSVSIGFQATHTGDTSPPQAFALNGTTCQKA</sequence>
<evidence type="ECO:0000256" key="4">
    <source>
        <dbReference type="ARBA" id="ARBA00022729"/>
    </source>
</evidence>
<name>A0A7W3N130_9ACTN</name>
<dbReference type="Pfam" id="PF00553">
    <property type="entry name" value="CBM_2"/>
    <property type="match status" value="1"/>
</dbReference>
<dbReference type="SMART" id="SM00637">
    <property type="entry name" value="CBD_II"/>
    <property type="match status" value="1"/>
</dbReference>
<evidence type="ECO:0000313" key="14">
    <source>
        <dbReference type="EMBL" id="MBA9005568.1"/>
    </source>
</evidence>
<dbReference type="EMBL" id="JACJII010000001">
    <property type="protein sequence ID" value="MBA9005568.1"/>
    <property type="molecule type" value="Genomic_DNA"/>
</dbReference>
<dbReference type="EC" id="3.2.1.8" evidence="10"/>
<dbReference type="GO" id="GO:0045493">
    <property type="term" value="P:xylan catabolic process"/>
    <property type="evidence" value="ECO:0007669"/>
    <property type="project" value="UniProtKB-KW"/>
</dbReference>
<dbReference type="SUPFAM" id="SSF49384">
    <property type="entry name" value="Carbohydrate-binding domain"/>
    <property type="match status" value="1"/>
</dbReference>
<dbReference type="SUPFAM" id="SSF51445">
    <property type="entry name" value="(Trans)glycosidases"/>
    <property type="match status" value="1"/>
</dbReference>
<organism evidence="14 15">
    <name type="scientific">Thermomonospora cellulosilytica</name>
    <dbReference type="NCBI Taxonomy" id="1411118"/>
    <lineage>
        <taxon>Bacteria</taxon>
        <taxon>Bacillati</taxon>
        <taxon>Actinomycetota</taxon>
        <taxon>Actinomycetes</taxon>
        <taxon>Streptosporangiales</taxon>
        <taxon>Thermomonosporaceae</taxon>
        <taxon>Thermomonospora</taxon>
    </lineage>
</organism>
<feature type="chain" id="PRO_5038799626" description="Beta-xylanase" evidence="11">
    <location>
        <begin position="25"/>
        <end position="461"/>
    </location>
</feature>
<keyword evidence="5 10" id="KW-0378">Hydrolase</keyword>
<dbReference type="InterPro" id="IPR008965">
    <property type="entry name" value="CBM2/CBM3_carb-bd_dom_sf"/>
</dbReference>
<evidence type="ECO:0000256" key="7">
    <source>
        <dbReference type="ARBA" id="ARBA00023295"/>
    </source>
</evidence>
<dbReference type="InterPro" id="IPR001919">
    <property type="entry name" value="CBD2"/>
</dbReference>
<evidence type="ECO:0000259" key="13">
    <source>
        <dbReference type="PROSITE" id="PS51760"/>
    </source>
</evidence>
<evidence type="ECO:0000256" key="8">
    <source>
        <dbReference type="ARBA" id="ARBA00023326"/>
    </source>
</evidence>
<dbReference type="PRINTS" id="PR00134">
    <property type="entry name" value="GLHYDRLASE10"/>
</dbReference>
<dbReference type="PANTHER" id="PTHR31490:SF88">
    <property type="entry name" value="BETA-XYLANASE"/>
    <property type="match status" value="1"/>
</dbReference>
<dbReference type="Gene3D" id="3.20.20.80">
    <property type="entry name" value="Glycosidases"/>
    <property type="match status" value="1"/>
</dbReference>
<dbReference type="PROSITE" id="PS51760">
    <property type="entry name" value="GH10_2"/>
    <property type="match status" value="1"/>
</dbReference>
<keyword evidence="6 10" id="KW-0119">Carbohydrate metabolism</keyword>
<evidence type="ECO:0000256" key="11">
    <source>
        <dbReference type="SAM" id="SignalP"/>
    </source>
</evidence>
<evidence type="ECO:0000259" key="12">
    <source>
        <dbReference type="PROSITE" id="PS51173"/>
    </source>
</evidence>
<evidence type="ECO:0000256" key="6">
    <source>
        <dbReference type="ARBA" id="ARBA00023277"/>
    </source>
</evidence>
<evidence type="ECO:0000256" key="2">
    <source>
        <dbReference type="ARBA" id="ARBA00007495"/>
    </source>
</evidence>
<dbReference type="GO" id="GO:0030247">
    <property type="term" value="F:polysaccharide binding"/>
    <property type="evidence" value="ECO:0007669"/>
    <property type="project" value="UniProtKB-UniRule"/>
</dbReference>
<evidence type="ECO:0000256" key="3">
    <source>
        <dbReference type="ARBA" id="ARBA00022651"/>
    </source>
</evidence>